<dbReference type="VEuPathDB" id="FungiDB:BD410DRAFT_752611"/>
<dbReference type="STRING" id="50990.A0A4Y7PUA0"/>
<evidence type="ECO:0000313" key="1">
    <source>
        <dbReference type="EMBL" id="TDL18997.1"/>
    </source>
</evidence>
<accession>A0A4Y7PUA0</accession>
<dbReference type="AlphaFoldDB" id="A0A4Y7PUA0"/>
<dbReference type="EMBL" id="ML170201">
    <property type="protein sequence ID" value="TDL18997.1"/>
    <property type="molecule type" value="Genomic_DNA"/>
</dbReference>
<proteinExistence type="predicted"/>
<organism evidence="1 2">
    <name type="scientific">Rickenella mellea</name>
    <dbReference type="NCBI Taxonomy" id="50990"/>
    <lineage>
        <taxon>Eukaryota</taxon>
        <taxon>Fungi</taxon>
        <taxon>Dikarya</taxon>
        <taxon>Basidiomycota</taxon>
        <taxon>Agaricomycotina</taxon>
        <taxon>Agaricomycetes</taxon>
        <taxon>Hymenochaetales</taxon>
        <taxon>Rickenellaceae</taxon>
        <taxon>Rickenella</taxon>
    </lineage>
</organism>
<dbReference type="OrthoDB" id="3365698at2759"/>
<keyword evidence="2" id="KW-1185">Reference proteome</keyword>
<gene>
    <name evidence="1" type="ORF">BD410DRAFT_752611</name>
</gene>
<name>A0A4Y7PUA0_9AGAM</name>
<sequence length="78" mass="8766">MARASFDDVLGTNYVPTHDERRSIAALIESKEQELSCLNDIIAPLLVKRDKLYDEVLAHKALLTPARCLIPELVSEVF</sequence>
<feature type="non-terminal residue" evidence="1">
    <location>
        <position position="78"/>
    </location>
</feature>
<evidence type="ECO:0000313" key="2">
    <source>
        <dbReference type="Proteomes" id="UP000294933"/>
    </source>
</evidence>
<reference evidence="1 2" key="1">
    <citation type="submission" date="2018-06" db="EMBL/GenBank/DDBJ databases">
        <title>A transcriptomic atlas of mushroom development highlights an independent origin of complex multicellularity.</title>
        <authorList>
            <consortium name="DOE Joint Genome Institute"/>
            <person name="Krizsan K."/>
            <person name="Almasi E."/>
            <person name="Merenyi Z."/>
            <person name="Sahu N."/>
            <person name="Viragh M."/>
            <person name="Koszo T."/>
            <person name="Mondo S."/>
            <person name="Kiss B."/>
            <person name="Balint B."/>
            <person name="Kues U."/>
            <person name="Barry K."/>
            <person name="Hegedus J.C."/>
            <person name="Henrissat B."/>
            <person name="Johnson J."/>
            <person name="Lipzen A."/>
            <person name="Ohm R."/>
            <person name="Nagy I."/>
            <person name="Pangilinan J."/>
            <person name="Yan J."/>
            <person name="Xiong Y."/>
            <person name="Grigoriev I.V."/>
            <person name="Hibbett D.S."/>
            <person name="Nagy L.G."/>
        </authorList>
    </citation>
    <scope>NUCLEOTIDE SEQUENCE [LARGE SCALE GENOMIC DNA]</scope>
    <source>
        <strain evidence="1 2">SZMC22713</strain>
    </source>
</reference>
<dbReference type="Proteomes" id="UP000294933">
    <property type="component" value="Unassembled WGS sequence"/>
</dbReference>
<protein>
    <submittedName>
        <fullName evidence="1">Uncharacterized protein</fullName>
    </submittedName>
</protein>